<dbReference type="Pfam" id="PF02786">
    <property type="entry name" value="CPSase_L_D2"/>
    <property type="match status" value="1"/>
</dbReference>
<evidence type="ECO:0000256" key="4">
    <source>
        <dbReference type="PROSITE-ProRule" id="PRU00409"/>
    </source>
</evidence>
<dbReference type="Proteomes" id="UP000673975">
    <property type="component" value="Unassembled WGS sequence"/>
</dbReference>
<dbReference type="AlphaFoldDB" id="A0A8J7RU75"/>
<dbReference type="SUPFAM" id="SSF53244">
    <property type="entry name" value="MurD-like peptide ligases, peptide-binding domain"/>
    <property type="match status" value="1"/>
</dbReference>
<reference evidence="6" key="1">
    <citation type="submission" date="2021-02" db="EMBL/GenBank/DDBJ databases">
        <title>Natronogracilivirga saccharolytica gen. nov. sp. nov. a new anaerobic, haloalkiliphilic carbohydrate-fermenting bacterium from soda lake and proposing of Cyclonatronumiaceae fam. nov. in the phylum Balneolaeota.</title>
        <authorList>
            <person name="Zhilina T.N."/>
            <person name="Sorokin D.Y."/>
            <person name="Zavarzina D.G."/>
            <person name="Toshchakov S.V."/>
            <person name="Kublanov I.V."/>
        </authorList>
    </citation>
    <scope>NUCLEOTIDE SEQUENCE</scope>
    <source>
        <strain evidence="6">Z-1702</strain>
    </source>
</reference>
<dbReference type="InterPro" id="IPR005479">
    <property type="entry name" value="CPAse_ATP-bd"/>
</dbReference>
<dbReference type="Pfam" id="PF18921">
    <property type="entry name" value="Cyanophycin_syn"/>
    <property type="match status" value="1"/>
</dbReference>
<dbReference type="EMBL" id="JAFIDN010000021">
    <property type="protein sequence ID" value="MBP3193994.1"/>
    <property type="molecule type" value="Genomic_DNA"/>
</dbReference>
<dbReference type="InterPro" id="IPR011810">
    <property type="entry name" value="Cya_phycin_syn"/>
</dbReference>
<dbReference type="InterPro" id="IPR013651">
    <property type="entry name" value="ATP-grasp_RimK-type"/>
</dbReference>
<dbReference type="SUPFAM" id="SSF56059">
    <property type="entry name" value="Glutathione synthetase ATP-binding domain-like"/>
    <property type="match status" value="1"/>
</dbReference>
<dbReference type="InterPro" id="IPR036615">
    <property type="entry name" value="Mur_ligase_C_dom_sf"/>
</dbReference>
<dbReference type="GO" id="GO:0005524">
    <property type="term" value="F:ATP binding"/>
    <property type="evidence" value="ECO:0007669"/>
    <property type="project" value="UniProtKB-UniRule"/>
</dbReference>
<dbReference type="NCBIfam" id="NF010623">
    <property type="entry name" value="PRK14016.1"/>
    <property type="match status" value="1"/>
</dbReference>
<dbReference type="NCBIfam" id="TIGR02068">
    <property type="entry name" value="cya_phycin_syn"/>
    <property type="match status" value="1"/>
</dbReference>
<evidence type="ECO:0000259" key="5">
    <source>
        <dbReference type="PROSITE" id="PS50975"/>
    </source>
</evidence>
<feature type="domain" description="ATP-grasp" evidence="5">
    <location>
        <begin position="221"/>
        <end position="474"/>
    </location>
</feature>
<keyword evidence="1 6" id="KW-0436">Ligase</keyword>
<dbReference type="InterPro" id="IPR036565">
    <property type="entry name" value="Mur-like_cat_sf"/>
</dbReference>
<dbReference type="Pfam" id="PF08245">
    <property type="entry name" value="Mur_ligase_M"/>
    <property type="match status" value="1"/>
</dbReference>
<evidence type="ECO:0000313" key="7">
    <source>
        <dbReference type="Proteomes" id="UP000673975"/>
    </source>
</evidence>
<dbReference type="PANTHER" id="PTHR23135:SF18">
    <property type="entry name" value="CYANOPHYCIN SYNTHETASE"/>
    <property type="match status" value="1"/>
</dbReference>
<dbReference type="InterPro" id="IPR044019">
    <property type="entry name" value="Cyanophycin_syn_N"/>
</dbReference>
<dbReference type="Gene3D" id="3.90.190.20">
    <property type="entry name" value="Mur ligase, C-terminal domain"/>
    <property type="match status" value="1"/>
</dbReference>
<protein>
    <submittedName>
        <fullName evidence="6">Cyanophycin synthetase</fullName>
        <ecNumber evidence="6">6.3.2.29</ecNumber>
        <ecNumber evidence="6">6.3.2.30</ecNumber>
    </submittedName>
</protein>
<dbReference type="GO" id="GO:0071160">
    <property type="term" value="F:cyanophycin synthetase activity (L-aspartate-adding)"/>
    <property type="evidence" value="ECO:0007669"/>
    <property type="project" value="UniProtKB-EC"/>
</dbReference>
<dbReference type="RefSeq" id="WP_210513453.1">
    <property type="nucleotide sequence ID" value="NZ_JAFIDN010000021.1"/>
</dbReference>
<evidence type="ECO:0000313" key="6">
    <source>
        <dbReference type="EMBL" id="MBP3193994.1"/>
    </source>
</evidence>
<dbReference type="PROSITE" id="PS01011">
    <property type="entry name" value="FOLYLPOLYGLU_SYNT_1"/>
    <property type="match status" value="1"/>
</dbReference>
<name>A0A8J7RU75_9BACT</name>
<accession>A0A8J7RU75</accession>
<keyword evidence="7" id="KW-1185">Reference proteome</keyword>
<dbReference type="GO" id="GO:0004326">
    <property type="term" value="F:tetrahydrofolylpolyglutamate synthase activity"/>
    <property type="evidence" value="ECO:0007669"/>
    <property type="project" value="InterPro"/>
</dbReference>
<dbReference type="EC" id="6.3.2.29" evidence="6"/>
<dbReference type="GO" id="GO:0071161">
    <property type="term" value="F:cyanophycin synthetase activity (L-arginine-adding)"/>
    <property type="evidence" value="ECO:0007669"/>
    <property type="project" value="UniProtKB-EC"/>
</dbReference>
<gene>
    <name evidence="6" type="primary">cphA</name>
    <name evidence="6" type="ORF">NATSA_15050</name>
</gene>
<evidence type="ECO:0000256" key="2">
    <source>
        <dbReference type="ARBA" id="ARBA00022741"/>
    </source>
</evidence>
<dbReference type="Gene3D" id="3.30.470.20">
    <property type="entry name" value="ATP-grasp fold, B domain"/>
    <property type="match status" value="2"/>
</dbReference>
<dbReference type="SUPFAM" id="SSF53623">
    <property type="entry name" value="MurD-like peptide ligases, catalytic domain"/>
    <property type="match status" value="1"/>
</dbReference>
<dbReference type="EC" id="6.3.2.30" evidence="6"/>
<proteinExistence type="predicted"/>
<dbReference type="PROSITE" id="PS50975">
    <property type="entry name" value="ATP_GRASP"/>
    <property type="match status" value="1"/>
</dbReference>
<sequence>MNILNINVTSGPNIWSVKKHRLVVMQLDIGDLEYRPTNEIDGFYERITALIPSLYNHQCSEDEPGGFFLRVKDGTWIGHVIEHIAIEMQVLAGIEAVFGQTRGTGAEGQYYVAFDCADEESGRLAAEKAVVIAQNLVDGVETDFDQHIEEIRMKNFENTPGPSTASILREAASREIPVIKLEDNATWQLGYGCNQKKISATITSSTSYSAVETVCNKEICRDLLKSMSVPIADGAAIESSDVLNQTIDSLGFPITIKPANGNQGRGVTTNITTFEQAEEAFRFASTICKRVIVERHIPGFDYRLLMVDGKLAAAAKRTPAHVVGDGQSSVQQLINEVNRDPNRGDGHDRVLTKIQAGPAATFILARKNYNLNTVLKKSEILYLDYAANLSKGGTAEDVTDQVHPDVVRTAERVSKITGLDICGIDLMAKTLEKPLAETGGVVLEVNAAPGLRMHLAPSKGISRNVASPVLDMLFPEGSSCRIPIMAVTGTNGKTTTTRLLAHIMKEAGRRVGYTTTDGIYVNDEQLVKGDCGGPISAELILKDPTVDTAVLECARGGILRAGLAFDRCDVAVVTNVAGDHLGMKGINTLDQLAHLKSAVPESVHHEGYAVLNADDDRVYAMREKVTCTPVLFSMKEDSTRLAKHRKEGGLCAVFTDKTVTIWDGPDTHTIEHIENIPLGFGGRAGFMIENILAAVAAAYTQKISPAVIRRSLASFRPSPEHTPGRMNLFHFEDYDVLVDYCHNPAGLVAIKEFIDSSSYLYKTGIISGIGDRRDDDHFEIGRLSAEIFCKIIIREDSDLRGKAAGESSAIVKQGVKSSCYNPAVLCIPNEKQALLFAMENALPDTLVMICVEQIEEIISLLKLKQLQEKEKLLESALMTMPLSNKLPVEIHTLQQIE</sequence>
<dbReference type="InterPro" id="IPR013221">
    <property type="entry name" value="Mur_ligase_cen"/>
</dbReference>
<keyword evidence="2 4" id="KW-0547">Nucleotide-binding</keyword>
<evidence type="ECO:0000256" key="1">
    <source>
        <dbReference type="ARBA" id="ARBA00022598"/>
    </source>
</evidence>
<comment type="caution">
    <text evidence="6">The sequence shown here is derived from an EMBL/GenBank/DDBJ whole genome shotgun (WGS) entry which is preliminary data.</text>
</comment>
<organism evidence="6 7">
    <name type="scientific">Natronogracilivirga saccharolytica</name>
    <dbReference type="NCBI Taxonomy" id="2812953"/>
    <lineage>
        <taxon>Bacteria</taxon>
        <taxon>Pseudomonadati</taxon>
        <taxon>Balneolota</taxon>
        <taxon>Balneolia</taxon>
        <taxon>Balneolales</taxon>
        <taxon>Cyclonatronaceae</taxon>
        <taxon>Natronogracilivirga</taxon>
    </lineage>
</organism>
<evidence type="ECO:0000256" key="3">
    <source>
        <dbReference type="ARBA" id="ARBA00022840"/>
    </source>
</evidence>
<dbReference type="Pfam" id="PF08443">
    <property type="entry name" value="RimK"/>
    <property type="match status" value="1"/>
</dbReference>
<keyword evidence="3 4" id="KW-0067">ATP-binding</keyword>
<dbReference type="GO" id="GO:0046872">
    <property type="term" value="F:metal ion binding"/>
    <property type="evidence" value="ECO:0007669"/>
    <property type="project" value="InterPro"/>
</dbReference>
<dbReference type="Gene3D" id="3.40.1190.10">
    <property type="entry name" value="Mur-like, catalytic domain"/>
    <property type="match status" value="1"/>
</dbReference>
<dbReference type="InterPro" id="IPR011761">
    <property type="entry name" value="ATP-grasp"/>
</dbReference>
<dbReference type="PANTHER" id="PTHR23135">
    <property type="entry name" value="MUR LIGASE FAMILY MEMBER"/>
    <property type="match status" value="1"/>
</dbReference>
<dbReference type="InterPro" id="IPR018109">
    <property type="entry name" value="Folylpolyglutamate_synth_CS"/>
</dbReference>